<organism evidence="1 2">
    <name type="scientific">Larinioides sclopetarius</name>
    <dbReference type="NCBI Taxonomy" id="280406"/>
    <lineage>
        <taxon>Eukaryota</taxon>
        <taxon>Metazoa</taxon>
        <taxon>Ecdysozoa</taxon>
        <taxon>Arthropoda</taxon>
        <taxon>Chelicerata</taxon>
        <taxon>Arachnida</taxon>
        <taxon>Araneae</taxon>
        <taxon>Araneomorphae</taxon>
        <taxon>Entelegynae</taxon>
        <taxon>Araneoidea</taxon>
        <taxon>Araneidae</taxon>
        <taxon>Larinioides</taxon>
    </lineage>
</organism>
<accession>A0AAV2A2J8</accession>
<sequence>MILLCWLNLTVHVQVRILQRRLHFRVRDLKTCKEHKGSTV</sequence>
<protein>
    <submittedName>
        <fullName evidence="1">Uncharacterized protein</fullName>
    </submittedName>
</protein>
<dbReference type="Proteomes" id="UP001497382">
    <property type="component" value="Unassembled WGS sequence"/>
</dbReference>
<dbReference type="AlphaFoldDB" id="A0AAV2A2J8"/>
<name>A0AAV2A2J8_9ARAC</name>
<gene>
    <name evidence="1" type="ORF">LARSCL_LOCUS9665</name>
</gene>
<evidence type="ECO:0000313" key="1">
    <source>
        <dbReference type="EMBL" id="CAL1278218.1"/>
    </source>
</evidence>
<feature type="non-terminal residue" evidence="1">
    <location>
        <position position="40"/>
    </location>
</feature>
<evidence type="ECO:0000313" key="2">
    <source>
        <dbReference type="Proteomes" id="UP001497382"/>
    </source>
</evidence>
<comment type="caution">
    <text evidence="1">The sequence shown here is derived from an EMBL/GenBank/DDBJ whole genome shotgun (WGS) entry which is preliminary data.</text>
</comment>
<proteinExistence type="predicted"/>
<reference evidence="1 2" key="1">
    <citation type="submission" date="2024-04" db="EMBL/GenBank/DDBJ databases">
        <authorList>
            <person name="Rising A."/>
            <person name="Reimegard J."/>
            <person name="Sonavane S."/>
            <person name="Akerstrom W."/>
            <person name="Nylinder S."/>
            <person name="Hedman E."/>
            <person name="Kallberg Y."/>
        </authorList>
    </citation>
    <scope>NUCLEOTIDE SEQUENCE [LARGE SCALE GENOMIC DNA]</scope>
</reference>
<dbReference type="EMBL" id="CAXIEN010000110">
    <property type="protein sequence ID" value="CAL1278218.1"/>
    <property type="molecule type" value="Genomic_DNA"/>
</dbReference>
<keyword evidence="2" id="KW-1185">Reference proteome</keyword>